<keyword evidence="2" id="KW-0805">Transcription regulation</keyword>
<dbReference type="PANTHER" id="PTHR30419">
    <property type="entry name" value="HTH-TYPE TRANSCRIPTIONAL REGULATOR YBHD"/>
    <property type="match status" value="1"/>
</dbReference>
<dbReference type="NCBIfam" id="NF007307">
    <property type="entry name" value="PRK09791.1"/>
    <property type="match status" value="1"/>
</dbReference>
<dbReference type="PROSITE" id="PS50931">
    <property type="entry name" value="HTH_LYSR"/>
    <property type="match status" value="1"/>
</dbReference>
<evidence type="ECO:0000313" key="7">
    <source>
        <dbReference type="Proteomes" id="UP000019918"/>
    </source>
</evidence>
<evidence type="ECO:0000256" key="3">
    <source>
        <dbReference type="ARBA" id="ARBA00023125"/>
    </source>
</evidence>
<comment type="caution">
    <text evidence="6">The sequence shown here is derived from an EMBL/GenBank/DDBJ whole genome shotgun (WGS) entry which is preliminary data.</text>
</comment>
<dbReference type="FunFam" id="1.10.10.10:FF:000001">
    <property type="entry name" value="LysR family transcriptional regulator"/>
    <property type="match status" value="1"/>
</dbReference>
<dbReference type="OrthoDB" id="8437302at2"/>
<dbReference type="Gene3D" id="1.10.10.10">
    <property type="entry name" value="Winged helix-like DNA-binding domain superfamily/Winged helix DNA-binding domain"/>
    <property type="match status" value="1"/>
</dbReference>
<reference evidence="6 7" key="1">
    <citation type="submission" date="2014-02" db="EMBL/GenBank/DDBJ databases">
        <title>Draft genome of Erwinia mallotivora strain BT-MARDI, a papaya dieback pathogen.</title>
        <authorList>
            <person name="Redzuan R."/>
            <person name="Abu Bakar N."/>
            <person name="Badrun R."/>
            <person name="Mohd Raih M.F."/>
            <person name="Rozano L."/>
            <person name="Mat Amin N."/>
        </authorList>
    </citation>
    <scope>NUCLEOTIDE SEQUENCE [LARGE SCALE GENOMIC DNA]</scope>
    <source>
        <strain evidence="6 7">BT-MARDI</strain>
    </source>
</reference>
<dbReference type="GO" id="GO:0005829">
    <property type="term" value="C:cytosol"/>
    <property type="evidence" value="ECO:0007669"/>
    <property type="project" value="TreeGrafter"/>
</dbReference>
<keyword evidence="4" id="KW-0804">Transcription</keyword>
<dbReference type="InterPro" id="IPR036388">
    <property type="entry name" value="WH-like_DNA-bd_sf"/>
</dbReference>
<feature type="domain" description="HTH lysR-type" evidence="5">
    <location>
        <begin position="5"/>
        <end position="62"/>
    </location>
</feature>
<dbReference type="SUPFAM" id="SSF46785">
    <property type="entry name" value="Winged helix' DNA-binding domain"/>
    <property type="match status" value="1"/>
</dbReference>
<dbReference type="RefSeq" id="WP_034937397.1">
    <property type="nucleotide sequence ID" value="NZ_JFHN01000045.1"/>
</dbReference>
<dbReference type="AlphaFoldDB" id="A0A014NP47"/>
<dbReference type="PRINTS" id="PR00039">
    <property type="entry name" value="HTHLYSR"/>
</dbReference>
<keyword evidence="7" id="KW-1185">Reference proteome</keyword>
<evidence type="ECO:0000256" key="4">
    <source>
        <dbReference type="ARBA" id="ARBA00023163"/>
    </source>
</evidence>
<gene>
    <name evidence="6" type="ORF">BG55_10560</name>
</gene>
<evidence type="ECO:0000256" key="2">
    <source>
        <dbReference type="ARBA" id="ARBA00023015"/>
    </source>
</evidence>
<dbReference type="SUPFAM" id="SSF53850">
    <property type="entry name" value="Periplasmic binding protein-like II"/>
    <property type="match status" value="1"/>
</dbReference>
<evidence type="ECO:0000256" key="1">
    <source>
        <dbReference type="ARBA" id="ARBA00009437"/>
    </source>
</evidence>
<name>A0A014NP47_9GAMM</name>
<dbReference type="PANTHER" id="PTHR30419:SF30">
    <property type="entry name" value="LYSR FAMILY TRANSCRIPTIONAL REGULATOR"/>
    <property type="match status" value="1"/>
</dbReference>
<dbReference type="InterPro" id="IPR005119">
    <property type="entry name" value="LysR_subst-bd"/>
</dbReference>
<organism evidence="6 7">
    <name type="scientific">Erwinia mallotivora</name>
    <dbReference type="NCBI Taxonomy" id="69222"/>
    <lineage>
        <taxon>Bacteria</taxon>
        <taxon>Pseudomonadati</taxon>
        <taxon>Pseudomonadota</taxon>
        <taxon>Gammaproteobacteria</taxon>
        <taxon>Enterobacterales</taxon>
        <taxon>Erwiniaceae</taxon>
        <taxon>Erwinia</taxon>
    </lineage>
</organism>
<evidence type="ECO:0000313" key="6">
    <source>
        <dbReference type="EMBL" id="EXU75600.1"/>
    </source>
</evidence>
<dbReference type="STRING" id="69222.BG55_10560"/>
<dbReference type="PATRIC" id="fig|69222.5.peg.2185"/>
<dbReference type="GO" id="GO:0003677">
    <property type="term" value="F:DNA binding"/>
    <property type="evidence" value="ECO:0007669"/>
    <property type="project" value="UniProtKB-KW"/>
</dbReference>
<evidence type="ECO:0000259" key="5">
    <source>
        <dbReference type="PROSITE" id="PS50931"/>
    </source>
</evidence>
<dbReference type="InterPro" id="IPR000847">
    <property type="entry name" value="LysR_HTH_N"/>
</dbReference>
<comment type="similarity">
    <text evidence="1">Belongs to the LysR transcriptional regulatory family.</text>
</comment>
<dbReference type="Proteomes" id="UP000019918">
    <property type="component" value="Unassembled WGS sequence"/>
</dbReference>
<dbReference type="InterPro" id="IPR050950">
    <property type="entry name" value="HTH-type_LysR_regulators"/>
</dbReference>
<protein>
    <submittedName>
        <fullName evidence="6">Transcriptional regulator</fullName>
    </submittedName>
</protein>
<dbReference type="Pfam" id="PF00126">
    <property type="entry name" value="HTH_1"/>
    <property type="match status" value="1"/>
</dbReference>
<sequence>MPAAIKLHQLRAFVDVARHGSIRAASRASRLSQPALTKAIQELEEVLGVRLFIRRRQGVVLTEMGDTFFQHASLILEELRVAQEDIQQRLGLGGGSVNIGVGGSVARTVMPQVITQFHRQFPNVKVRIVEGQLVSMIPELRQGELDFTINTYYQSHLDNELSYEKLMEREYRVVVRKGHPMAHVTSLAALQHCDWTMPTPKGSYYRLLHDLFTDMGMTPSISVTCETFMACISLVTQSDFVSILSQDVIADPIHGNQLVALNLQEKMPKATFYLIQRKDSTLTPMGAHLARLFRMHCRGVKFPLSEATLRVSDE</sequence>
<dbReference type="InterPro" id="IPR036390">
    <property type="entry name" value="WH_DNA-bd_sf"/>
</dbReference>
<keyword evidence="3" id="KW-0238">DNA-binding</keyword>
<dbReference type="Pfam" id="PF03466">
    <property type="entry name" value="LysR_substrate"/>
    <property type="match status" value="1"/>
</dbReference>
<dbReference type="Gene3D" id="3.40.190.10">
    <property type="entry name" value="Periplasmic binding protein-like II"/>
    <property type="match status" value="2"/>
</dbReference>
<dbReference type="EMBL" id="JFHN01000045">
    <property type="protein sequence ID" value="EXU75600.1"/>
    <property type="molecule type" value="Genomic_DNA"/>
</dbReference>
<proteinExistence type="inferred from homology"/>
<accession>A0A014NP47</accession>
<dbReference type="GO" id="GO:0003700">
    <property type="term" value="F:DNA-binding transcription factor activity"/>
    <property type="evidence" value="ECO:0007669"/>
    <property type="project" value="InterPro"/>
</dbReference>